<dbReference type="AlphaFoldDB" id="A0A0L6USW7"/>
<sequence length="145" mass="16338">MMRMLAKGRAQQLTTEENLCQTQARLDAAPKLQGPGQATPFNRTRGAVAKSFLGQILLHAITYPECFPTDSRKVAFSVLFMTDYAENWSKPYLMKVFNAEEVALNKFLDDFKSSFFDHNCQHCAEVALQSLLQTGTVKTSNLPWL</sequence>
<keyword evidence="2" id="KW-1185">Reference proteome</keyword>
<reference evidence="1 2" key="1">
    <citation type="submission" date="2015-08" db="EMBL/GenBank/DDBJ databases">
        <title>Next Generation Sequencing and Analysis of the Genome of Puccinia sorghi L Schw, the Causal Agent of Maize Common Rust.</title>
        <authorList>
            <person name="Rochi L."/>
            <person name="Burguener G."/>
            <person name="Darino M."/>
            <person name="Turjanski A."/>
            <person name="Kreff E."/>
            <person name="Dieguez M.J."/>
            <person name="Sacco F."/>
        </authorList>
    </citation>
    <scope>NUCLEOTIDE SEQUENCE [LARGE SCALE GENOMIC DNA]</scope>
    <source>
        <strain evidence="1 2">RO10H11247</strain>
    </source>
</reference>
<proteinExistence type="predicted"/>
<evidence type="ECO:0000313" key="1">
    <source>
        <dbReference type="EMBL" id="KNZ50940.1"/>
    </source>
</evidence>
<dbReference type="OrthoDB" id="4847360at2759"/>
<gene>
    <name evidence="1" type="ORF">VP01_4165g2</name>
</gene>
<evidence type="ECO:0000313" key="2">
    <source>
        <dbReference type="Proteomes" id="UP000037035"/>
    </source>
</evidence>
<dbReference type="EMBL" id="LAVV01009241">
    <property type="protein sequence ID" value="KNZ50940.1"/>
    <property type="molecule type" value="Genomic_DNA"/>
</dbReference>
<dbReference type="VEuPathDB" id="FungiDB:VP01_4165g2"/>
<evidence type="ECO:0008006" key="3">
    <source>
        <dbReference type="Google" id="ProtNLM"/>
    </source>
</evidence>
<name>A0A0L6USW7_9BASI</name>
<accession>A0A0L6USW7</accession>
<dbReference type="Proteomes" id="UP000037035">
    <property type="component" value="Unassembled WGS sequence"/>
</dbReference>
<organism evidence="1 2">
    <name type="scientific">Puccinia sorghi</name>
    <dbReference type="NCBI Taxonomy" id="27349"/>
    <lineage>
        <taxon>Eukaryota</taxon>
        <taxon>Fungi</taxon>
        <taxon>Dikarya</taxon>
        <taxon>Basidiomycota</taxon>
        <taxon>Pucciniomycotina</taxon>
        <taxon>Pucciniomycetes</taxon>
        <taxon>Pucciniales</taxon>
        <taxon>Pucciniaceae</taxon>
        <taxon>Puccinia</taxon>
    </lineage>
</organism>
<protein>
    <recommendedName>
        <fullName evidence="3">Retrotransposon gag domain-containing protein</fullName>
    </recommendedName>
</protein>
<comment type="caution">
    <text evidence="1">The sequence shown here is derived from an EMBL/GenBank/DDBJ whole genome shotgun (WGS) entry which is preliminary data.</text>
</comment>